<keyword evidence="6" id="KW-0067">ATP-binding</keyword>
<evidence type="ECO:0000259" key="8">
    <source>
        <dbReference type="PROSITE" id="PS51733"/>
    </source>
</evidence>
<dbReference type="GO" id="GO:0005524">
    <property type="term" value="F:ATP binding"/>
    <property type="evidence" value="ECO:0007669"/>
    <property type="project" value="UniProtKB-KW"/>
</dbReference>
<dbReference type="Gene3D" id="3.30.390.50">
    <property type="entry name" value="CO dehydrogenase flavoprotein, C-terminal domain"/>
    <property type="match status" value="1"/>
</dbReference>
<evidence type="ECO:0000256" key="1">
    <source>
        <dbReference type="ARBA" id="ARBA00005085"/>
    </source>
</evidence>
<dbReference type="GO" id="GO:0017118">
    <property type="term" value="F:lipoyltransferase activity"/>
    <property type="evidence" value="ECO:0007669"/>
    <property type="project" value="TreeGrafter"/>
</dbReference>
<sequence length="331" mass="37667">MIRKLRTITSTTTVPYDNMALEAYLLHHVEPGECILYLWQNRRTVVIGRNQNCFAECKCSQLEEDGGYLARRLSGGGAVFHDLGNLNFTFLVRKEDYSVEMQTEVILQAARMYGIGAERTGRNDIVVDGRKFSGNAYYQTGDCCYHHGTILIQVDKENMSHYLNVSKEKLQSKGVESVRSRVANLTEFAPQMTVDGMKERLVNAFSGAYGLPVERIEPEEMDNRELASFREQLSSWEWLYGKKLPFTFQAEQRFPWGGVQLQMEVDGGIVREARLYSDALDVELIPRLVNALEGRKYQAGTMMEAIDGLTVENEVQEQMKCDISQLIHSSM</sequence>
<dbReference type="PATRIC" id="fig|742737.3.peg.2306"/>
<dbReference type="UniPathway" id="UPA00537">
    <property type="reaction ID" value="UER00594"/>
</dbReference>
<accession>G5IFK3</accession>
<dbReference type="InterPro" id="IPR045864">
    <property type="entry name" value="aa-tRNA-synth_II/BPL/LPL"/>
</dbReference>
<dbReference type="InterPro" id="IPR004143">
    <property type="entry name" value="BPL_LPL_catalytic"/>
</dbReference>
<evidence type="ECO:0000313" key="10">
    <source>
        <dbReference type="Proteomes" id="UP000005384"/>
    </source>
</evidence>
<comment type="pathway">
    <text evidence="2">Protein modification; protein lipoylation via exogenous pathway; protein N(6)-(lipoyl)lysine from lipoate: step 1/2.</text>
</comment>
<dbReference type="InterPro" id="IPR004562">
    <property type="entry name" value="LipoylTrfase_LipoateP_Ligase"/>
</dbReference>
<dbReference type="EC" id="6.3.1.20" evidence="3"/>
<keyword evidence="5" id="KW-0547">Nucleotide-binding</keyword>
<comment type="pathway">
    <text evidence="1">Protein modification; protein lipoylation via exogenous pathway; protein N(6)-(lipoyl)lysine from lipoate: step 2/2.</text>
</comment>
<name>G5IFK3_9FIRM</name>
<dbReference type="CDD" id="cd16443">
    <property type="entry name" value="LplA"/>
    <property type="match status" value="1"/>
</dbReference>
<evidence type="ECO:0000313" key="9">
    <source>
        <dbReference type="EMBL" id="EHI59786.1"/>
    </source>
</evidence>
<dbReference type="InterPro" id="IPR019491">
    <property type="entry name" value="Lipoate_protein_ligase_C"/>
</dbReference>
<dbReference type="GO" id="GO:0009249">
    <property type="term" value="P:protein lipoylation"/>
    <property type="evidence" value="ECO:0007669"/>
    <property type="project" value="InterPro"/>
</dbReference>
<dbReference type="OrthoDB" id="9788148at2"/>
<proteinExistence type="predicted"/>
<evidence type="ECO:0000256" key="2">
    <source>
        <dbReference type="ARBA" id="ARBA00005124"/>
    </source>
</evidence>
<dbReference type="PROSITE" id="PS51733">
    <property type="entry name" value="BPL_LPL_CATALYTIC"/>
    <property type="match status" value="1"/>
</dbReference>
<dbReference type="PANTHER" id="PTHR12561">
    <property type="entry name" value="LIPOATE-PROTEIN LIGASE"/>
    <property type="match status" value="1"/>
</dbReference>
<dbReference type="HOGENOM" id="CLU_022986_0_1_9"/>
<evidence type="ECO:0000256" key="7">
    <source>
        <dbReference type="ARBA" id="ARBA00048037"/>
    </source>
</evidence>
<evidence type="ECO:0000256" key="4">
    <source>
        <dbReference type="ARBA" id="ARBA00022598"/>
    </source>
</evidence>
<dbReference type="SUPFAM" id="SSF55681">
    <property type="entry name" value="Class II aaRS and biotin synthetases"/>
    <property type="match status" value="1"/>
</dbReference>
<organism evidence="9 10">
    <name type="scientific">Hungatella hathewayi WAL-18680</name>
    <dbReference type="NCBI Taxonomy" id="742737"/>
    <lineage>
        <taxon>Bacteria</taxon>
        <taxon>Bacillati</taxon>
        <taxon>Bacillota</taxon>
        <taxon>Clostridia</taxon>
        <taxon>Lachnospirales</taxon>
        <taxon>Lachnospiraceae</taxon>
        <taxon>Hungatella</taxon>
    </lineage>
</organism>
<dbReference type="NCBIfam" id="TIGR00545">
    <property type="entry name" value="lipoyltrans"/>
    <property type="match status" value="1"/>
</dbReference>
<keyword evidence="4" id="KW-0436">Ligase</keyword>
<evidence type="ECO:0000256" key="5">
    <source>
        <dbReference type="ARBA" id="ARBA00022741"/>
    </source>
</evidence>
<dbReference type="GO" id="GO:0005737">
    <property type="term" value="C:cytoplasm"/>
    <property type="evidence" value="ECO:0007669"/>
    <property type="project" value="TreeGrafter"/>
</dbReference>
<dbReference type="Proteomes" id="UP000005384">
    <property type="component" value="Unassembled WGS sequence"/>
</dbReference>
<evidence type="ECO:0000256" key="6">
    <source>
        <dbReference type="ARBA" id="ARBA00022840"/>
    </source>
</evidence>
<evidence type="ECO:0000256" key="3">
    <source>
        <dbReference type="ARBA" id="ARBA00012367"/>
    </source>
</evidence>
<protein>
    <recommendedName>
        <fullName evidence="3">lipoate--protein ligase</fullName>
        <ecNumber evidence="3">6.3.1.20</ecNumber>
    </recommendedName>
</protein>
<dbReference type="AlphaFoldDB" id="G5IFK3"/>
<reference evidence="9 10" key="1">
    <citation type="submission" date="2011-08" db="EMBL/GenBank/DDBJ databases">
        <title>The Genome Sequence of Clostridium hathewayi WAL-18680.</title>
        <authorList>
            <consortium name="The Broad Institute Genome Sequencing Platform"/>
            <person name="Earl A."/>
            <person name="Ward D."/>
            <person name="Feldgarden M."/>
            <person name="Gevers D."/>
            <person name="Finegold S.M."/>
            <person name="Summanen P.H."/>
            <person name="Molitoris D.R."/>
            <person name="Song M."/>
            <person name="Daigneault M."/>
            <person name="Allen-Vercoe E."/>
            <person name="Young S.K."/>
            <person name="Zeng Q."/>
            <person name="Gargeya S."/>
            <person name="Fitzgerald M."/>
            <person name="Haas B."/>
            <person name="Abouelleil A."/>
            <person name="Alvarado L."/>
            <person name="Arachchi H.M."/>
            <person name="Berlin A."/>
            <person name="Brown A."/>
            <person name="Chapman S.B."/>
            <person name="Chen Z."/>
            <person name="Dunbar C."/>
            <person name="Freedman E."/>
            <person name="Gearin G."/>
            <person name="Gellesch M."/>
            <person name="Goldberg J."/>
            <person name="Griggs A."/>
            <person name="Gujja S."/>
            <person name="Heiman D."/>
            <person name="Howarth C."/>
            <person name="Larson L."/>
            <person name="Lui A."/>
            <person name="MacDonald P.J.P."/>
            <person name="Montmayeur A."/>
            <person name="Murphy C."/>
            <person name="Neiman D."/>
            <person name="Pearson M."/>
            <person name="Priest M."/>
            <person name="Roberts A."/>
            <person name="Saif S."/>
            <person name="Shea T."/>
            <person name="Shenoy N."/>
            <person name="Sisk P."/>
            <person name="Stolte C."/>
            <person name="Sykes S."/>
            <person name="Wortman J."/>
            <person name="Nusbaum C."/>
            <person name="Birren B."/>
        </authorList>
    </citation>
    <scope>NUCLEOTIDE SEQUENCE [LARGE SCALE GENOMIC DNA]</scope>
    <source>
        <strain evidence="9 10">WAL-18680</strain>
    </source>
</reference>
<dbReference type="EMBL" id="ADLN01000046">
    <property type="protein sequence ID" value="EHI59786.1"/>
    <property type="molecule type" value="Genomic_DNA"/>
</dbReference>
<dbReference type="Gene3D" id="3.30.930.10">
    <property type="entry name" value="Bira Bifunctional Protein, Domain 2"/>
    <property type="match status" value="1"/>
</dbReference>
<dbReference type="Pfam" id="PF10437">
    <property type="entry name" value="Lip_prot_lig_C"/>
    <property type="match status" value="1"/>
</dbReference>
<dbReference type="Pfam" id="PF21948">
    <property type="entry name" value="LplA-B_cat"/>
    <property type="match status" value="1"/>
</dbReference>
<comment type="caution">
    <text evidence="9">The sequence shown here is derived from an EMBL/GenBank/DDBJ whole genome shotgun (WGS) entry which is preliminary data.</text>
</comment>
<keyword evidence="10" id="KW-1185">Reference proteome</keyword>
<dbReference type="SUPFAM" id="SSF82649">
    <property type="entry name" value="SufE/NifU"/>
    <property type="match status" value="1"/>
</dbReference>
<dbReference type="PANTHER" id="PTHR12561:SF3">
    <property type="entry name" value="LIPOYLTRANSFERASE 1, MITOCHONDRIAL"/>
    <property type="match status" value="1"/>
</dbReference>
<dbReference type="RefSeq" id="WP_006780261.1">
    <property type="nucleotide sequence ID" value="NZ_CP040506.1"/>
</dbReference>
<comment type="catalytic activity">
    <reaction evidence="7">
        <text>L-lysyl-[lipoyl-carrier protein] + (R)-lipoate + ATP = N(6)-[(R)-lipoyl]-L-lysyl-[lipoyl-carrier protein] + AMP + diphosphate + H(+)</text>
        <dbReference type="Rhea" id="RHEA:49288"/>
        <dbReference type="Rhea" id="RHEA-COMP:10500"/>
        <dbReference type="Rhea" id="RHEA-COMP:10502"/>
        <dbReference type="ChEBI" id="CHEBI:15378"/>
        <dbReference type="ChEBI" id="CHEBI:29969"/>
        <dbReference type="ChEBI" id="CHEBI:30616"/>
        <dbReference type="ChEBI" id="CHEBI:33019"/>
        <dbReference type="ChEBI" id="CHEBI:83088"/>
        <dbReference type="ChEBI" id="CHEBI:83099"/>
        <dbReference type="ChEBI" id="CHEBI:456215"/>
        <dbReference type="EC" id="6.3.1.20"/>
    </reaction>
</comment>
<feature type="domain" description="BPL/LPL catalytic" evidence="8">
    <location>
        <begin position="30"/>
        <end position="213"/>
    </location>
</feature>
<gene>
    <name evidence="9" type="ORF">HMPREF9473_02281</name>
</gene>
<dbReference type="GO" id="GO:0016979">
    <property type="term" value="F:lipoate-protein ligase activity"/>
    <property type="evidence" value="ECO:0007669"/>
    <property type="project" value="UniProtKB-EC"/>
</dbReference>